<organism evidence="2 3">
    <name type="scientific">Dactylellina haptotyla (strain CBS 200.50)</name>
    <name type="common">Nematode-trapping fungus</name>
    <name type="synonym">Monacrosporium haptotylum</name>
    <dbReference type="NCBI Taxonomy" id="1284197"/>
    <lineage>
        <taxon>Eukaryota</taxon>
        <taxon>Fungi</taxon>
        <taxon>Dikarya</taxon>
        <taxon>Ascomycota</taxon>
        <taxon>Pezizomycotina</taxon>
        <taxon>Orbiliomycetes</taxon>
        <taxon>Orbiliales</taxon>
        <taxon>Orbiliaceae</taxon>
        <taxon>Dactylellina</taxon>
    </lineage>
</organism>
<accession>S8AVQ4</accession>
<sequence length="491" mass="56872">MESLPVEIIRHIASYTSFPALRSLASVSSVLRQSLHDWLVYKRAIDTHMNGGFLDHDAIYFDHEAPYFDYVPEFTALAPGKVLQKWARNPIDSKTPPDLCAKYAIADYRCFGILLREENVYSGKVMENFVQWAGPMVARGHPAVRLIERAVNMEYRTIDSPTYIYIISFCFASFFLTHGTRRGSTGRISFFSYRNLLPIEESSIYEQWTTAMEKLRIYYKIRAEQEGDPTGQLNYRDLPFEGTCVPRTKQEIDDSYEVVLHDTLTHTNEMWSAVAFHELCLRTVAMMGYDYKRFLSSPESFGSHIPQSDPRRLKPAPSGYEIPFESFMKLPEPFGDPAEFVWCHLEQMTSKEFLEDGKWMGYYTTRYSGRGLEYMRRDGPHQYIVDVEFKVIPDDNDGNVEDGVNEELWFLGITGSGRDRRGEFEISGKIFPNTGKVVLEKTFSYFPPLRAPTMRSLDWMAFMTPFGIVGYWGDIKDGGLVWLWKESWYQE</sequence>
<name>S8AVQ4_DACHA</name>
<reference evidence="2 3" key="1">
    <citation type="journal article" date="2013" name="PLoS Genet.">
        <title>Genomic mechanisms accounting for the adaptation to parasitism in nematode-trapping fungi.</title>
        <authorList>
            <person name="Meerupati T."/>
            <person name="Andersson K.M."/>
            <person name="Friman E."/>
            <person name="Kumar D."/>
            <person name="Tunlid A."/>
            <person name="Ahren D."/>
        </authorList>
    </citation>
    <scope>NUCLEOTIDE SEQUENCE [LARGE SCALE GENOMIC DNA]</scope>
    <source>
        <strain evidence="2 3">CBS 200.50</strain>
    </source>
</reference>
<dbReference type="InterPro" id="IPR001810">
    <property type="entry name" value="F-box_dom"/>
</dbReference>
<dbReference type="Proteomes" id="UP000015100">
    <property type="component" value="Unassembled WGS sequence"/>
</dbReference>
<comment type="caution">
    <text evidence="2">The sequence shown here is derived from an EMBL/GenBank/DDBJ whole genome shotgun (WGS) entry which is preliminary data.</text>
</comment>
<dbReference type="eggNOG" id="ENOG502SE35">
    <property type="taxonomic scope" value="Eukaryota"/>
</dbReference>
<feature type="domain" description="F-box" evidence="1">
    <location>
        <begin position="1"/>
        <end position="44"/>
    </location>
</feature>
<dbReference type="EMBL" id="AQGS01000024">
    <property type="protein sequence ID" value="EPS45051.1"/>
    <property type="molecule type" value="Genomic_DNA"/>
</dbReference>
<keyword evidence="3" id="KW-1185">Reference proteome</keyword>
<reference evidence="3" key="2">
    <citation type="submission" date="2013-04" db="EMBL/GenBank/DDBJ databases">
        <title>Genomic mechanisms accounting for the adaptation to parasitism in nematode-trapping fungi.</title>
        <authorList>
            <person name="Ahren D.G."/>
        </authorList>
    </citation>
    <scope>NUCLEOTIDE SEQUENCE [LARGE SCALE GENOMIC DNA]</scope>
    <source>
        <strain evidence="3">CBS 200.50</strain>
    </source>
</reference>
<dbReference type="STRING" id="1284197.S8AVQ4"/>
<evidence type="ECO:0000313" key="3">
    <source>
        <dbReference type="Proteomes" id="UP000015100"/>
    </source>
</evidence>
<dbReference type="AlphaFoldDB" id="S8AVQ4"/>
<gene>
    <name evidence="2" type="ORF">H072_1042</name>
</gene>
<protein>
    <recommendedName>
        <fullName evidence="1">F-box domain-containing protein</fullName>
    </recommendedName>
</protein>
<dbReference type="InterPro" id="IPR036047">
    <property type="entry name" value="F-box-like_dom_sf"/>
</dbReference>
<dbReference type="SUPFAM" id="SSF81383">
    <property type="entry name" value="F-box domain"/>
    <property type="match status" value="1"/>
</dbReference>
<dbReference type="OMA" id="SMERIVM"/>
<evidence type="ECO:0000259" key="1">
    <source>
        <dbReference type="PROSITE" id="PS50181"/>
    </source>
</evidence>
<evidence type="ECO:0000313" key="2">
    <source>
        <dbReference type="EMBL" id="EPS45051.1"/>
    </source>
</evidence>
<proteinExistence type="predicted"/>
<dbReference type="HOGENOM" id="CLU_583969_0_0_1"/>
<dbReference type="PROSITE" id="PS50181">
    <property type="entry name" value="FBOX"/>
    <property type="match status" value="1"/>
</dbReference>
<dbReference type="OrthoDB" id="5139943at2759"/>